<dbReference type="InterPro" id="IPR011990">
    <property type="entry name" value="TPR-like_helical_dom_sf"/>
</dbReference>
<feature type="transmembrane region" description="Helical" evidence="1">
    <location>
        <begin position="20"/>
        <end position="41"/>
    </location>
</feature>
<accession>K6ZPP2</accession>
<evidence type="ECO:0000313" key="2">
    <source>
        <dbReference type="EMBL" id="GAC32267.1"/>
    </source>
</evidence>
<evidence type="ECO:0000313" key="3">
    <source>
        <dbReference type="Proteomes" id="UP000006322"/>
    </source>
</evidence>
<keyword evidence="3" id="KW-1185">Reference proteome</keyword>
<dbReference type="AlphaFoldDB" id="K6ZPP2"/>
<proteinExistence type="predicted"/>
<dbReference type="STRING" id="1129793.GPLA_1353"/>
<dbReference type="OrthoDB" id="5736952at2"/>
<dbReference type="Proteomes" id="UP000006322">
    <property type="component" value="Unassembled WGS sequence"/>
</dbReference>
<organism evidence="2 3">
    <name type="scientific">Paraglaciecola polaris LMG 21857</name>
    <dbReference type="NCBI Taxonomy" id="1129793"/>
    <lineage>
        <taxon>Bacteria</taxon>
        <taxon>Pseudomonadati</taxon>
        <taxon>Pseudomonadota</taxon>
        <taxon>Gammaproteobacteria</taxon>
        <taxon>Alteromonadales</taxon>
        <taxon>Alteromonadaceae</taxon>
        <taxon>Paraglaciecola</taxon>
    </lineage>
</organism>
<dbReference type="RefSeq" id="WP_007104065.1">
    <property type="nucleotide sequence ID" value="NZ_BAER01000035.1"/>
</dbReference>
<dbReference type="NCBIfam" id="NF038257">
    <property type="entry name" value="exopoly_VpsP"/>
    <property type="match status" value="1"/>
</dbReference>
<protein>
    <submittedName>
        <fullName evidence="2">Uncharacterized protein</fullName>
    </submittedName>
</protein>
<keyword evidence="1" id="KW-0472">Membrane</keyword>
<keyword evidence="1" id="KW-1133">Transmembrane helix</keyword>
<sequence length="251" mass="28836">MAIAFPRTITDARVFIKQYVAVLCFAFLAFVCLIAALKFTAASFDYYQVRNILASWQEQGNEQTVGEYQLAKTAIESAIDSQPSHALYQDLLGQVYEWGALAGYEDKEQALSAAKAHYLKATQLRPLWPVTWASLAMIKWRQQEFDDEMLTYLQHANALGPKKPEVHLLYVQLGMALYASNHPMLLSIRETFYQRISLGLRDSKSRAKVLALIKQYQADKRVCRWLRNEPLSVQRMIPHCPSRKDLAKYLR</sequence>
<dbReference type="EMBL" id="BAER01000035">
    <property type="protein sequence ID" value="GAC32267.1"/>
    <property type="molecule type" value="Genomic_DNA"/>
</dbReference>
<keyword evidence="1" id="KW-0812">Transmembrane</keyword>
<dbReference type="SUPFAM" id="SSF48452">
    <property type="entry name" value="TPR-like"/>
    <property type="match status" value="1"/>
</dbReference>
<gene>
    <name evidence="2" type="ORF">GPLA_1353</name>
</gene>
<evidence type="ECO:0000256" key="1">
    <source>
        <dbReference type="SAM" id="Phobius"/>
    </source>
</evidence>
<comment type="caution">
    <text evidence="2">The sequence shown here is derived from an EMBL/GenBank/DDBJ whole genome shotgun (WGS) entry which is preliminary data.</text>
</comment>
<reference evidence="3" key="1">
    <citation type="journal article" date="2014" name="Environ. Microbiol.">
        <title>Comparative genomics of the marine bacterial genus Glaciecola reveals the high degree of genomic diversity and genomic characteristic for cold adaptation.</title>
        <authorList>
            <person name="Qin Q.L."/>
            <person name="Xie B.B."/>
            <person name="Yu Y."/>
            <person name="Shu Y.L."/>
            <person name="Rong J.C."/>
            <person name="Zhang Y.J."/>
            <person name="Zhao D.L."/>
            <person name="Chen X.L."/>
            <person name="Zhang X.Y."/>
            <person name="Chen B."/>
            <person name="Zhou B.C."/>
            <person name="Zhang Y.Z."/>
        </authorList>
    </citation>
    <scope>NUCLEOTIDE SEQUENCE [LARGE SCALE GENOMIC DNA]</scope>
    <source>
        <strain evidence="3">LMG 21857</strain>
    </source>
</reference>
<dbReference type="Gene3D" id="1.25.40.10">
    <property type="entry name" value="Tetratricopeptide repeat domain"/>
    <property type="match status" value="1"/>
</dbReference>
<name>K6ZPP2_9ALTE</name>